<reference evidence="1" key="1">
    <citation type="journal article" date="2008" name="ISME J.">
        <title>Genomic patterns of recombination, clonal divergence and environment in marine microbial populations.</title>
        <authorList>
            <person name="Konstantinidis K.T."/>
            <person name="Delong E.F."/>
        </authorList>
    </citation>
    <scope>NUCLEOTIDE SEQUENCE</scope>
</reference>
<proteinExistence type="predicted"/>
<name>B3T683_9ARCH</name>
<organism evidence="1">
    <name type="scientific">uncultured marine crenarchaeote HF4000_ANIW141O9</name>
    <dbReference type="NCBI Taxonomy" id="455581"/>
    <lineage>
        <taxon>Archaea</taxon>
        <taxon>Nitrososphaerota</taxon>
        <taxon>Nitrososphaeria</taxon>
        <taxon>Nitrosopumilales</taxon>
        <taxon>environmental samples</taxon>
    </lineage>
</organism>
<dbReference type="EMBL" id="EU016617">
    <property type="protein sequence ID" value="ABZ08092.1"/>
    <property type="molecule type" value="Genomic_DNA"/>
</dbReference>
<gene>
    <name evidence="1" type="ORF">ALOHA_HF4000ANIW141O9ctg1g36</name>
</gene>
<sequence>MKKKPVFGVICLVIISAVIIFGDRINTDNSENSDVFHIRLADPSIYENGLYQESFGITKGDYEFRFVPNGDSPETLTITLLGEYFSFSEDFDLKGTPHQTDISLYYTWDYEGPKKIQVFEDQRISIEINPNGNLVGSVSLELIPIKQK</sequence>
<dbReference type="AlphaFoldDB" id="B3T683"/>
<accession>B3T683</accession>
<evidence type="ECO:0000313" key="1">
    <source>
        <dbReference type="EMBL" id="ABZ08092.1"/>
    </source>
</evidence>
<protein>
    <submittedName>
        <fullName evidence="1">Uncharacterized protein</fullName>
    </submittedName>
</protein>